<feature type="transmembrane region" description="Helical" evidence="1">
    <location>
        <begin position="12"/>
        <end position="30"/>
    </location>
</feature>
<proteinExistence type="predicted"/>
<keyword evidence="1" id="KW-0812">Transmembrane</keyword>
<reference evidence="3" key="1">
    <citation type="journal article" date="2011" name="MBio">
        <title>Novel metabolic attributes of the genus Cyanothece, comprising a group of unicellular nitrogen-fixing Cyanobacteria.</title>
        <authorList>
            <person name="Bandyopadhyay A."/>
            <person name="Elvitigala T."/>
            <person name="Welsh E."/>
            <person name="Stockel J."/>
            <person name="Liberton M."/>
            <person name="Min H."/>
            <person name="Sherman L.A."/>
            <person name="Pakrasi H.B."/>
        </authorList>
    </citation>
    <scope>NUCLEOTIDE SEQUENCE [LARGE SCALE GENOMIC DNA]</scope>
    <source>
        <strain evidence="3">PCC 8801</strain>
    </source>
</reference>
<dbReference type="STRING" id="41431.PCC8801_1803"/>
<dbReference type="EMBL" id="CP001287">
    <property type="protein sequence ID" value="ACK65849.1"/>
    <property type="molecule type" value="Genomic_DNA"/>
</dbReference>
<keyword evidence="3" id="KW-1185">Reference proteome</keyword>
<sequence>MAQSDPNGILRLLPFFAGGIGGVLLLINRFSTVQLTDSQARSDVVGVILSGMLILVGLIWQQVQPRSPDAVTLIGEEGLEFATDLPDDFKKELAWASHLLLTNTVTKSIVVYYQGKVLLRRGILGKNSQVTIGKILERVLETQKPVYLVNLALYPGRIEFDYLPENTQGIICQPMGKEGVMILGANVPRSYTKQDENWIEGIADKLGDTVEQLMKK</sequence>
<dbReference type="AlphaFoldDB" id="B7JX00"/>
<dbReference type="PANTHER" id="PTHR34943:SF2">
    <property type="entry name" value="PROTEIN COFACTOR ASSEMBLY OF COMPLEX C SUBUNIT B CCB4, CHLOROPLASTIC"/>
    <property type="match status" value="1"/>
</dbReference>
<evidence type="ECO:0000313" key="2">
    <source>
        <dbReference type="EMBL" id="ACK65849.1"/>
    </source>
</evidence>
<dbReference type="InterPro" id="IPR021325">
    <property type="entry name" value="CCB2/CCB4"/>
</dbReference>
<gene>
    <name evidence="2" type="ordered locus">PCC8801_1803</name>
</gene>
<evidence type="ECO:0000256" key="1">
    <source>
        <dbReference type="SAM" id="Phobius"/>
    </source>
</evidence>
<dbReference type="Pfam" id="PF11152">
    <property type="entry name" value="CCB2_CCB4"/>
    <property type="match status" value="1"/>
</dbReference>
<dbReference type="PANTHER" id="PTHR34943">
    <property type="match status" value="1"/>
</dbReference>
<dbReference type="KEGG" id="cyp:PCC8801_1803"/>
<dbReference type="Proteomes" id="UP000008204">
    <property type="component" value="Chromosome"/>
</dbReference>
<dbReference type="HOGENOM" id="CLU_082867_2_0_3"/>
<keyword evidence="1" id="KW-1133">Transmembrane helix</keyword>
<dbReference type="InterPro" id="IPR029016">
    <property type="entry name" value="GAF-like_dom_sf"/>
</dbReference>
<dbReference type="GO" id="GO:0010190">
    <property type="term" value="P:cytochrome b6f complex assembly"/>
    <property type="evidence" value="ECO:0007669"/>
    <property type="project" value="TreeGrafter"/>
</dbReference>
<protein>
    <recommendedName>
        <fullName evidence="4">Cofactor assembly of complex C subunit B</fullName>
    </recommendedName>
</protein>
<dbReference type="eggNOG" id="COG2203">
    <property type="taxonomic scope" value="Bacteria"/>
</dbReference>
<feature type="transmembrane region" description="Helical" evidence="1">
    <location>
        <begin position="42"/>
        <end position="60"/>
    </location>
</feature>
<organism evidence="2 3">
    <name type="scientific">Rippkaea orientalis (strain PCC 8801 / RF-1)</name>
    <name type="common">Cyanothece sp. (strain PCC 8801)</name>
    <dbReference type="NCBI Taxonomy" id="41431"/>
    <lineage>
        <taxon>Bacteria</taxon>
        <taxon>Bacillati</taxon>
        <taxon>Cyanobacteriota</taxon>
        <taxon>Cyanophyceae</taxon>
        <taxon>Oscillatoriophycideae</taxon>
        <taxon>Chroococcales</taxon>
        <taxon>Aphanothecaceae</taxon>
        <taxon>Rippkaea</taxon>
        <taxon>Rippkaea orientalis</taxon>
    </lineage>
</organism>
<dbReference type="RefSeq" id="WP_012595122.1">
    <property type="nucleotide sequence ID" value="NC_011726.1"/>
</dbReference>
<accession>B7JX00</accession>
<name>B7JX00_RIPO1</name>
<keyword evidence="1" id="KW-0472">Membrane</keyword>
<dbReference type="SUPFAM" id="SSF55781">
    <property type="entry name" value="GAF domain-like"/>
    <property type="match status" value="1"/>
</dbReference>
<dbReference type="OrthoDB" id="463032at2"/>
<dbReference type="Gene3D" id="3.30.450.40">
    <property type="match status" value="1"/>
</dbReference>
<dbReference type="InterPro" id="IPR044705">
    <property type="entry name" value="CCB4"/>
</dbReference>
<evidence type="ECO:0000313" key="3">
    <source>
        <dbReference type="Proteomes" id="UP000008204"/>
    </source>
</evidence>
<evidence type="ECO:0008006" key="4">
    <source>
        <dbReference type="Google" id="ProtNLM"/>
    </source>
</evidence>